<dbReference type="EMBL" id="BAAAZN010000011">
    <property type="protein sequence ID" value="GAA3561140.1"/>
    <property type="molecule type" value="Genomic_DNA"/>
</dbReference>
<keyword evidence="2" id="KW-0067">ATP-binding</keyword>
<evidence type="ECO:0000256" key="1">
    <source>
        <dbReference type="SAM" id="MobiDB-lite"/>
    </source>
</evidence>
<feature type="compositionally biased region" description="Basic residues" evidence="1">
    <location>
        <begin position="37"/>
        <end position="51"/>
    </location>
</feature>
<dbReference type="InterPro" id="IPR027417">
    <property type="entry name" value="P-loop_NTPase"/>
</dbReference>
<dbReference type="GO" id="GO:0005524">
    <property type="term" value="F:ATP binding"/>
    <property type="evidence" value="ECO:0007669"/>
    <property type="project" value="UniProtKB-KW"/>
</dbReference>
<evidence type="ECO:0000313" key="3">
    <source>
        <dbReference type="Proteomes" id="UP001500689"/>
    </source>
</evidence>
<dbReference type="Proteomes" id="UP001500689">
    <property type="component" value="Unassembled WGS sequence"/>
</dbReference>
<reference evidence="3" key="1">
    <citation type="journal article" date="2019" name="Int. J. Syst. Evol. Microbiol.">
        <title>The Global Catalogue of Microorganisms (GCM) 10K type strain sequencing project: providing services to taxonomists for standard genome sequencing and annotation.</title>
        <authorList>
            <consortium name="The Broad Institute Genomics Platform"/>
            <consortium name="The Broad Institute Genome Sequencing Center for Infectious Disease"/>
            <person name="Wu L."/>
            <person name="Ma J."/>
        </authorList>
    </citation>
    <scope>NUCLEOTIDE SEQUENCE [LARGE SCALE GENOMIC DNA]</scope>
    <source>
        <strain evidence="3">JCM 16898</strain>
    </source>
</reference>
<dbReference type="Gene3D" id="3.40.50.300">
    <property type="entry name" value="P-loop containing nucleotide triphosphate hydrolases"/>
    <property type="match status" value="2"/>
</dbReference>
<gene>
    <name evidence="2" type="ORF">GCM10022222_51130</name>
</gene>
<keyword evidence="2" id="KW-0547">Nucleotide-binding</keyword>
<protein>
    <submittedName>
        <fullName evidence="2">ATP-binding protein</fullName>
    </submittedName>
</protein>
<dbReference type="RefSeq" id="WP_344864086.1">
    <property type="nucleotide sequence ID" value="NZ_BAAAZN010000011.1"/>
</dbReference>
<accession>A0ABP6X6J6</accession>
<comment type="caution">
    <text evidence="2">The sequence shown here is derived from an EMBL/GenBank/DDBJ whole genome shotgun (WGS) entry which is preliminary data.</text>
</comment>
<name>A0ABP6X6J6_9PSEU</name>
<feature type="compositionally biased region" description="Basic and acidic residues" evidence="1">
    <location>
        <begin position="1"/>
        <end position="10"/>
    </location>
</feature>
<sequence length="503" mass="54375">MPGHAQERTAADLLATFGGAPSPRPATGPGDHSRRDRMNRRTAPRRGHARIGHGWSPVLAPLPVYHASTHDIGGLFPLLGSRPTPAVGARIGYDVDSGGAFYCHPVELVLRGGYATNPNMALFGEPGRGKSSTVVAFLLRMASFGVRTVISGDVKGEYTPVARALGATPIVLGAGTNARINALDLGPLTTRWNTWSVHRQRDELTSLLSRWGQLLAALAESQGYAPTVTDDAALAAVLHRLVGATDGNTHLRPISIPDVHRQLAEPDPQLWHDLRYASRRAFLDQLRPVTDALANLISGPLAGLFDGPTTVDLDWNAPLQTMDLSRLRSRGDTAIAIALTCLGAWTSLATDLRADGDIRIVVRDECWRQLRLGPRAVATVDAELRLSRLEQTIQILVLHKLSDLLSVGASGSQAVAIARDLIALCSHRVLFGQSTRVAEDLADALALTGPELHRLTGAVNERRGRALWKVENHSAHLVQTVLSGFEKRLFDTNAQLRTRRKGR</sequence>
<proteinExistence type="predicted"/>
<evidence type="ECO:0000313" key="2">
    <source>
        <dbReference type="EMBL" id="GAA3561140.1"/>
    </source>
</evidence>
<feature type="region of interest" description="Disordered" evidence="1">
    <location>
        <begin position="1"/>
        <end position="52"/>
    </location>
</feature>
<keyword evidence="3" id="KW-1185">Reference proteome</keyword>
<dbReference type="SUPFAM" id="SSF52540">
    <property type="entry name" value="P-loop containing nucleoside triphosphate hydrolases"/>
    <property type="match status" value="1"/>
</dbReference>
<organism evidence="2 3">
    <name type="scientific">Amycolatopsis ultiminotia</name>
    <dbReference type="NCBI Taxonomy" id="543629"/>
    <lineage>
        <taxon>Bacteria</taxon>
        <taxon>Bacillati</taxon>
        <taxon>Actinomycetota</taxon>
        <taxon>Actinomycetes</taxon>
        <taxon>Pseudonocardiales</taxon>
        <taxon>Pseudonocardiaceae</taxon>
        <taxon>Amycolatopsis</taxon>
    </lineage>
</organism>